<sequence length="85" mass="8813">MPKKLPARYNAIAMPLVLSVLMSCLVSAVSTVASVGASADLFALWMKAWGHLVARGVSEPAARIAAGAHDRWRAGASAASPALNR</sequence>
<evidence type="ECO:0000313" key="2">
    <source>
        <dbReference type="Proteomes" id="UP000823773"/>
    </source>
</evidence>
<accession>A0ACC5SVL8</accession>
<keyword evidence="2" id="KW-1185">Reference proteome</keyword>
<gene>
    <name evidence="1" type="ORF">J2Z19_002628</name>
</gene>
<protein>
    <submittedName>
        <fullName evidence="1">Uncharacterized protein</fullName>
    </submittedName>
</protein>
<dbReference type="EMBL" id="JAGGJR010000003">
    <property type="protein sequence ID" value="MBP1872916.1"/>
    <property type="molecule type" value="Genomic_DNA"/>
</dbReference>
<comment type="caution">
    <text evidence="1">The sequence shown here is derived from an EMBL/GenBank/DDBJ whole genome shotgun (WGS) entry which is preliminary data.</text>
</comment>
<proteinExistence type="predicted"/>
<evidence type="ECO:0000313" key="1">
    <source>
        <dbReference type="EMBL" id="MBP1872916.1"/>
    </source>
</evidence>
<dbReference type="Proteomes" id="UP000823773">
    <property type="component" value="Unassembled WGS sequence"/>
</dbReference>
<name>A0ACC5SVL8_ENSAD</name>
<organism evidence="1 2">
    <name type="scientific">Ensifer adhaerens</name>
    <name type="common">Sinorhizobium morelense</name>
    <dbReference type="NCBI Taxonomy" id="106592"/>
    <lineage>
        <taxon>Bacteria</taxon>
        <taxon>Pseudomonadati</taxon>
        <taxon>Pseudomonadota</taxon>
        <taxon>Alphaproteobacteria</taxon>
        <taxon>Hyphomicrobiales</taxon>
        <taxon>Rhizobiaceae</taxon>
        <taxon>Sinorhizobium/Ensifer group</taxon>
        <taxon>Ensifer</taxon>
    </lineage>
</organism>
<reference evidence="1" key="1">
    <citation type="submission" date="2021-03" db="EMBL/GenBank/DDBJ databases">
        <title>Genomic Encyclopedia of Type Strains, Phase IV (KMG-IV): sequencing the most valuable type-strain genomes for metagenomic binning, comparative biology and taxonomic classification.</title>
        <authorList>
            <person name="Goeker M."/>
        </authorList>
    </citation>
    <scope>NUCLEOTIDE SEQUENCE</scope>
    <source>
        <strain evidence="1">DSM 18131</strain>
    </source>
</reference>